<gene>
    <name evidence="1" type="ORF">Pint_09005</name>
</gene>
<keyword evidence="2" id="KW-1185">Reference proteome</keyword>
<protein>
    <submittedName>
        <fullName evidence="1">Uncharacterized protein</fullName>
    </submittedName>
</protein>
<comment type="caution">
    <text evidence="1">The sequence shown here is derived from an EMBL/GenBank/DDBJ whole genome shotgun (WGS) entry which is preliminary data.</text>
</comment>
<reference evidence="2" key="1">
    <citation type="journal article" date="2023" name="G3 (Bethesda)">
        <title>Genome assembly and association tests identify interacting loci associated with vigor, precocity, and sex in interspecific pistachio rootstocks.</title>
        <authorList>
            <person name="Palmer W."/>
            <person name="Jacygrad E."/>
            <person name="Sagayaradj S."/>
            <person name="Cavanaugh K."/>
            <person name="Han R."/>
            <person name="Bertier L."/>
            <person name="Beede B."/>
            <person name="Kafkas S."/>
            <person name="Golino D."/>
            <person name="Preece J."/>
            <person name="Michelmore R."/>
        </authorList>
    </citation>
    <scope>NUCLEOTIDE SEQUENCE [LARGE SCALE GENOMIC DNA]</scope>
</reference>
<dbReference type="EMBL" id="CM047745">
    <property type="protein sequence ID" value="KAJ0025786.1"/>
    <property type="molecule type" value="Genomic_DNA"/>
</dbReference>
<name>A0ACC0XYM1_9ROSI</name>
<evidence type="ECO:0000313" key="1">
    <source>
        <dbReference type="EMBL" id="KAJ0025786.1"/>
    </source>
</evidence>
<accession>A0ACC0XYM1</accession>
<sequence length="1235" mass="140950">MSGSLDRLARPCFEGVSSNDERRERKSDFENSEDDRKSRMGNLKKKALKASSKFKPNFKKKNRRKSDDRIFVSIEDVRNVEELQAVDAFRQVLVSDDLLPPRHDDYHMLLRFLKARKFDIDKAKSMWANMIQWRKEFGTDTILEDFDFSELDEVLQHYPQGYHGVDKEGRPVYIERLGKVDPYKLTQVTTLDRYVKYHVLEFEKCFAIKFPACSVAAKRHIDSSTTIIDVQGVGLKNLTKPARELIQRLQKIDSDNYPETLRRMFIINAGSGFKLLWNTVKSFLDPKTTAKIQVLGNKYQNKLLEIIDASELPEFLGGDCNCADQGGCMRSNKGPWKDPNISKMVLSGETLCSRQIVTVLNGEGRVIARDKPHFSMIKGSDTSAAESGSEVEEIASPKPTSSYLVPRLTPVSEEVSHFVIDMINHKKTLINWMDVEMKLMWLYNNIWPVVKITELITCCHLWSKGLGWLVRQAAQGGFSEYDEYVPVIDKTVDVGWKKQVSPQNPYYSSQVNEKDSVSDSVQSITELPVDPMPEEEFHTPSPVLRFTEDTLSPVFRRLGELEEKVDVLQERPYQMPCEKEELLNVAVYRVHALEAELIATKKALYEALMRQDELFAYMDSQKTKMRRNRGSGSDIQMVIQYCAQSNRLFSKVLLSSFNCSIYNLATVSPLPSLKFYSKASNNLTRPSNDNTTMHPPIPPLPRTYQVVVAATRDMGIGKDGELPWRLPSDLKFFKELTVTTSDHGKKNAIVMGRKTWESIPLQYRPLPGRLNVVLTRSGRFDTASAEDVVICKSIPSALELLAEVPYYLSIEKVFVIGGGQILREALNAPGCDAIHITEIENSIECDTFIPAIDLSLFQPWYSSQPFVENSIRFSFVTYVRVRNLANGDLIARNEMEWSSLDFNKFWVKKFTFLPKLIFKRHEEYMYLRLVQEIISSGNQKSDSTETDTLSIFGCQMKFNLRRTFPLLTAKNVLWEGVVEKLLWFVSGATNSKVSTSSSFFQCIMKQSSSSEHFISNRFHERKALIYGLEMNPGTTYRGKYLTILSLSEREDGDLGPIDGLQERHFGARDTHTHADYAGQGYDQLLDVIDKIKNRPDDKRIILAAWNPSDLKLMNHLPCHIFVQFSITNGELSCQMYQCSGDMAIGVPFNIASYALLTTIIAHVCDLVPGDFIHVIGDAYAYKTHIRVLQEQLQQRPKPFPILRINPEKKDIVSFVASDFELIGYNPHKMEMKMAV</sequence>
<dbReference type="Proteomes" id="UP001163603">
    <property type="component" value="Chromosome 10"/>
</dbReference>
<evidence type="ECO:0000313" key="2">
    <source>
        <dbReference type="Proteomes" id="UP001163603"/>
    </source>
</evidence>
<proteinExistence type="predicted"/>
<organism evidence="1 2">
    <name type="scientific">Pistacia integerrima</name>
    <dbReference type="NCBI Taxonomy" id="434235"/>
    <lineage>
        <taxon>Eukaryota</taxon>
        <taxon>Viridiplantae</taxon>
        <taxon>Streptophyta</taxon>
        <taxon>Embryophyta</taxon>
        <taxon>Tracheophyta</taxon>
        <taxon>Spermatophyta</taxon>
        <taxon>Magnoliopsida</taxon>
        <taxon>eudicotyledons</taxon>
        <taxon>Gunneridae</taxon>
        <taxon>Pentapetalae</taxon>
        <taxon>rosids</taxon>
        <taxon>malvids</taxon>
        <taxon>Sapindales</taxon>
        <taxon>Anacardiaceae</taxon>
        <taxon>Pistacia</taxon>
    </lineage>
</organism>